<gene>
    <name evidence="2" type="ORF">H4W81_001080</name>
</gene>
<proteinExistence type="predicted"/>
<comment type="caution">
    <text evidence="2">The sequence shown here is derived from an EMBL/GenBank/DDBJ whole genome shotgun (WGS) entry which is preliminary data.</text>
</comment>
<evidence type="ECO:0000256" key="1">
    <source>
        <dbReference type="SAM" id="Phobius"/>
    </source>
</evidence>
<keyword evidence="3" id="KW-1185">Reference proteome</keyword>
<keyword evidence="1" id="KW-1133">Transmembrane helix</keyword>
<organism evidence="2 3">
    <name type="scientific">Nonomuraea africana</name>
    <dbReference type="NCBI Taxonomy" id="46171"/>
    <lineage>
        <taxon>Bacteria</taxon>
        <taxon>Bacillati</taxon>
        <taxon>Actinomycetota</taxon>
        <taxon>Actinomycetes</taxon>
        <taxon>Streptosporangiales</taxon>
        <taxon>Streptosporangiaceae</taxon>
        <taxon>Nonomuraea</taxon>
    </lineage>
</organism>
<feature type="transmembrane region" description="Helical" evidence="1">
    <location>
        <begin position="20"/>
        <end position="43"/>
    </location>
</feature>
<accession>A0ABR9K8G4</accession>
<name>A0ABR9K8G4_9ACTN</name>
<sequence>MKSRVSRAVHVDGCLGLPSIEVAMAALTVFPGPPGVCGLYLIFRV</sequence>
<evidence type="ECO:0000313" key="2">
    <source>
        <dbReference type="EMBL" id="MBE1558301.1"/>
    </source>
</evidence>
<protein>
    <submittedName>
        <fullName evidence="2">Uncharacterized protein</fullName>
    </submittedName>
</protein>
<dbReference type="EMBL" id="JADBEF010000001">
    <property type="protein sequence ID" value="MBE1558301.1"/>
    <property type="molecule type" value="Genomic_DNA"/>
</dbReference>
<reference evidence="2 3" key="1">
    <citation type="submission" date="2020-10" db="EMBL/GenBank/DDBJ databases">
        <title>Sequencing the genomes of 1000 actinobacteria strains.</title>
        <authorList>
            <person name="Klenk H.-P."/>
        </authorList>
    </citation>
    <scope>NUCLEOTIDE SEQUENCE [LARGE SCALE GENOMIC DNA]</scope>
    <source>
        <strain evidence="2 3">DSM 43748</strain>
    </source>
</reference>
<keyword evidence="1" id="KW-0472">Membrane</keyword>
<dbReference type="Proteomes" id="UP000661607">
    <property type="component" value="Unassembled WGS sequence"/>
</dbReference>
<evidence type="ECO:0000313" key="3">
    <source>
        <dbReference type="Proteomes" id="UP000661607"/>
    </source>
</evidence>
<keyword evidence="1" id="KW-0812">Transmembrane</keyword>